<feature type="compositionally biased region" description="Low complexity" evidence="1">
    <location>
        <begin position="9"/>
        <end position="20"/>
    </location>
</feature>
<organism evidence="2 3">
    <name type="scientific">Rhodovastum atsumiense</name>
    <dbReference type="NCBI Taxonomy" id="504468"/>
    <lineage>
        <taxon>Bacteria</taxon>
        <taxon>Pseudomonadati</taxon>
        <taxon>Pseudomonadota</taxon>
        <taxon>Alphaproteobacteria</taxon>
        <taxon>Acetobacterales</taxon>
        <taxon>Acetobacteraceae</taxon>
        <taxon>Rhodovastum</taxon>
    </lineage>
</organism>
<feature type="region of interest" description="Disordered" evidence="1">
    <location>
        <begin position="1"/>
        <end position="30"/>
    </location>
</feature>
<evidence type="ECO:0000313" key="3">
    <source>
        <dbReference type="Proteomes" id="UP000325255"/>
    </source>
</evidence>
<keyword evidence="3" id="KW-1185">Reference proteome</keyword>
<dbReference type="AlphaFoldDB" id="A0A5M6IYS0"/>
<reference evidence="2 3" key="1">
    <citation type="submission" date="2019-09" db="EMBL/GenBank/DDBJ databases">
        <title>Genome sequence of Rhodovastum atsumiense, a diverse member of the Acetobacteraceae family of non-sulfur purple photosynthetic bacteria.</title>
        <authorList>
            <person name="Meyer T."/>
            <person name="Kyndt J."/>
        </authorList>
    </citation>
    <scope>NUCLEOTIDE SEQUENCE [LARGE SCALE GENOMIC DNA]</scope>
    <source>
        <strain evidence="2 3">DSM 21279</strain>
    </source>
</reference>
<dbReference type="RefSeq" id="WP_150039583.1">
    <property type="nucleotide sequence ID" value="NZ_OW485601.1"/>
</dbReference>
<name>A0A5M6IYS0_9PROT</name>
<evidence type="ECO:0000313" key="2">
    <source>
        <dbReference type="EMBL" id="KAA5613472.1"/>
    </source>
</evidence>
<sequence length="136" mass="14923">MARVTIEDPAAPGAAPMAAEDAPRTQAPVPAGWDEYRDAGGRMVVHAARRLGVRERMHFYRGLPAERQANPLWMQLAMAVACIRRVNGEPVPVPEGEREIEAMIGRVGDDIIDRINAANLARIEAEFAEIEARAKN</sequence>
<proteinExistence type="predicted"/>
<evidence type="ECO:0000256" key="1">
    <source>
        <dbReference type="SAM" id="MobiDB-lite"/>
    </source>
</evidence>
<protein>
    <submittedName>
        <fullName evidence="2">Uncharacterized protein</fullName>
    </submittedName>
</protein>
<accession>A0A5M6IYS0</accession>
<comment type="caution">
    <text evidence="2">The sequence shown here is derived from an EMBL/GenBank/DDBJ whole genome shotgun (WGS) entry which is preliminary data.</text>
</comment>
<dbReference type="EMBL" id="VWPK01000006">
    <property type="protein sequence ID" value="KAA5613472.1"/>
    <property type="molecule type" value="Genomic_DNA"/>
</dbReference>
<gene>
    <name evidence="2" type="ORF">F1189_05295</name>
</gene>
<dbReference type="Proteomes" id="UP000325255">
    <property type="component" value="Unassembled WGS sequence"/>
</dbReference>